<keyword evidence="2" id="KW-1185">Reference proteome</keyword>
<evidence type="ECO:0000313" key="1">
    <source>
        <dbReference type="EMBL" id="KAI7940558.1"/>
    </source>
</evidence>
<organism evidence="1 2">
    <name type="scientific">Puccinia striiformis f. sp. tritici</name>
    <dbReference type="NCBI Taxonomy" id="168172"/>
    <lineage>
        <taxon>Eukaryota</taxon>
        <taxon>Fungi</taxon>
        <taxon>Dikarya</taxon>
        <taxon>Basidiomycota</taxon>
        <taxon>Pucciniomycotina</taxon>
        <taxon>Pucciniomycetes</taxon>
        <taxon>Pucciniales</taxon>
        <taxon>Pucciniaceae</taxon>
        <taxon>Puccinia</taxon>
    </lineage>
</organism>
<dbReference type="EMBL" id="CM045877">
    <property type="protein sequence ID" value="KAI7940558.1"/>
    <property type="molecule type" value="Genomic_DNA"/>
</dbReference>
<protein>
    <submittedName>
        <fullName evidence="1">Uncharacterized protein</fullName>
    </submittedName>
</protein>
<name>A0ACC0DY26_9BASI</name>
<dbReference type="Proteomes" id="UP001060170">
    <property type="component" value="Chromosome 13"/>
</dbReference>
<comment type="caution">
    <text evidence="1">The sequence shown here is derived from an EMBL/GenBank/DDBJ whole genome shotgun (WGS) entry which is preliminary data.</text>
</comment>
<proteinExistence type="predicted"/>
<reference evidence="2" key="2">
    <citation type="journal article" date="2018" name="Mol. Plant Microbe Interact.">
        <title>Genome sequence resources for the wheat stripe rust pathogen (Puccinia striiformis f. sp. tritici) and the barley stripe rust pathogen (Puccinia striiformis f. sp. hordei).</title>
        <authorList>
            <person name="Xia C."/>
            <person name="Wang M."/>
            <person name="Yin C."/>
            <person name="Cornejo O.E."/>
            <person name="Hulbert S.H."/>
            <person name="Chen X."/>
        </authorList>
    </citation>
    <scope>NUCLEOTIDE SEQUENCE [LARGE SCALE GENOMIC DNA]</scope>
    <source>
        <strain evidence="2">93-210</strain>
    </source>
</reference>
<reference evidence="1 2" key="3">
    <citation type="journal article" date="2022" name="Microbiol. Spectr.">
        <title>Folding features and dynamics of 3D genome architecture in plant fungal pathogens.</title>
        <authorList>
            <person name="Xia C."/>
        </authorList>
    </citation>
    <scope>NUCLEOTIDE SEQUENCE [LARGE SCALE GENOMIC DNA]</scope>
    <source>
        <strain evidence="1 2">93-210</strain>
    </source>
</reference>
<gene>
    <name evidence="1" type="ORF">MJO28_012843</name>
</gene>
<reference evidence="2" key="1">
    <citation type="journal article" date="2018" name="BMC Genomics">
        <title>Genomic insights into host adaptation between the wheat stripe rust pathogen (Puccinia striiformis f. sp. tritici) and the barley stripe rust pathogen (Puccinia striiformis f. sp. hordei).</title>
        <authorList>
            <person name="Xia C."/>
            <person name="Wang M."/>
            <person name="Yin C."/>
            <person name="Cornejo O.E."/>
            <person name="Hulbert S.H."/>
            <person name="Chen X."/>
        </authorList>
    </citation>
    <scope>NUCLEOTIDE SEQUENCE [LARGE SCALE GENOMIC DNA]</scope>
    <source>
        <strain evidence="2">93-210</strain>
    </source>
</reference>
<accession>A0ACC0DY26</accession>
<sequence length="68" mass="8009">MLSNAYQRADCIHEFNQLKIEWKSQNRKSKFNSNMKLQFDTRAGIEVGQTNAGKYTTNETIRSRWPNL</sequence>
<evidence type="ECO:0000313" key="2">
    <source>
        <dbReference type="Proteomes" id="UP001060170"/>
    </source>
</evidence>